<feature type="signal peptide" evidence="1">
    <location>
        <begin position="1"/>
        <end position="21"/>
    </location>
</feature>
<dbReference type="SUPFAM" id="SSF54060">
    <property type="entry name" value="His-Me finger endonucleases"/>
    <property type="match status" value="1"/>
</dbReference>
<evidence type="ECO:0000313" key="4">
    <source>
        <dbReference type="Ensembl" id="ENSPNAP00000079873.1"/>
    </source>
</evidence>
<dbReference type="Pfam" id="PF01223">
    <property type="entry name" value="Endonuclease_NS"/>
    <property type="match status" value="1"/>
</dbReference>
<dbReference type="InterPro" id="IPR020821">
    <property type="entry name" value="ENPP1-3/EXOG-like_nuc-like"/>
</dbReference>
<dbReference type="Proteomes" id="UP001501920">
    <property type="component" value="Chromosome 10"/>
</dbReference>
<reference evidence="4" key="2">
    <citation type="submission" date="2025-08" db="UniProtKB">
        <authorList>
            <consortium name="Ensembl"/>
        </authorList>
    </citation>
    <scope>IDENTIFICATION</scope>
</reference>
<name>A0AAR2LTE4_PYGNA</name>
<dbReference type="GO" id="GO:0003676">
    <property type="term" value="F:nucleic acid binding"/>
    <property type="evidence" value="ECO:0007669"/>
    <property type="project" value="InterPro"/>
</dbReference>
<evidence type="ECO:0000313" key="5">
    <source>
        <dbReference type="Proteomes" id="UP001501920"/>
    </source>
</evidence>
<dbReference type="PANTHER" id="PTHR21472:SF30">
    <property type="entry name" value="ENDONUCLEASE DOMAIN-CONTAINING 1 PROTEIN-RELATED"/>
    <property type="match status" value="1"/>
</dbReference>
<dbReference type="InterPro" id="IPR044929">
    <property type="entry name" value="DNA/RNA_non-sp_Endonuclease_sf"/>
</dbReference>
<accession>A0AAR2LTE4</accession>
<proteinExistence type="predicted"/>
<dbReference type="Ensembl" id="ENSPNAT00000071719.1">
    <property type="protein sequence ID" value="ENSPNAP00000079873.1"/>
    <property type="gene ID" value="ENSPNAG00000030529.1"/>
</dbReference>
<dbReference type="PANTHER" id="PTHR21472">
    <property type="entry name" value="ENDONUCLEASE DOMAIN-CONTAINING 1 PROTEIN ENDOD1"/>
    <property type="match status" value="1"/>
</dbReference>
<reference evidence="4 5" key="1">
    <citation type="submission" date="2020-10" db="EMBL/GenBank/DDBJ databases">
        <title>Pygocentrus nattereri (red-bellied piranha) genome, fPygNat1, primary haplotype.</title>
        <authorList>
            <person name="Myers G."/>
            <person name="Meyer A."/>
            <person name="Karagic N."/>
            <person name="Pippel M."/>
            <person name="Winkler S."/>
            <person name="Tracey A."/>
            <person name="Wood J."/>
            <person name="Formenti G."/>
            <person name="Howe K."/>
            <person name="Fedrigo O."/>
            <person name="Jarvis E.D."/>
        </authorList>
    </citation>
    <scope>NUCLEOTIDE SEQUENCE [LARGE SCALE GENOMIC DNA]</scope>
</reference>
<dbReference type="PROSITE" id="PS51257">
    <property type="entry name" value="PROKAR_LIPOPROTEIN"/>
    <property type="match status" value="1"/>
</dbReference>
<dbReference type="SMART" id="SM00892">
    <property type="entry name" value="Endonuclease_NS"/>
    <property type="match status" value="1"/>
</dbReference>
<evidence type="ECO:0008006" key="6">
    <source>
        <dbReference type="Google" id="ProtNLM"/>
    </source>
</evidence>
<sequence length="257" mass="29367">MKMWLQHPLILLLAFSSLASCRLVDDFLATPPNGCPQFFLNTPNGHVTPTILQPAQRYQRICQEYLGLDRFATLYDTQNRIPVYSAYLHVPHTQIDTMRYQCLDYLNSGMDKGHLYPSYHNNDVEGMDATFSLTNAAPQARSFRTQWFGQVEYPANELIQIDCGSNTAYVVTGVVPDRILTISNNRVRVASHFWTAYCCLDNSGNVIGHGAFLMDQYGDMLLKPNQNVQDLENLLKLKMIVIHVEKDVKQRYNCIHN</sequence>
<feature type="chain" id="PRO_5043557583" description="DNA/RNA non-specific endonuclease domain-containing protein" evidence="1">
    <location>
        <begin position="22"/>
        <end position="257"/>
    </location>
</feature>
<dbReference type="GeneTree" id="ENSGT01030000234592"/>
<feature type="domain" description="DNA/RNA non-specific endonuclease/pyrophosphatase/phosphodiesterase" evidence="3">
    <location>
        <begin position="67"/>
        <end position="246"/>
    </location>
</feature>
<evidence type="ECO:0000259" key="3">
    <source>
        <dbReference type="SMART" id="SM00892"/>
    </source>
</evidence>
<reference evidence="4" key="3">
    <citation type="submission" date="2025-09" db="UniProtKB">
        <authorList>
            <consortium name="Ensembl"/>
        </authorList>
    </citation>
    <scope>IDENTIFICATION</scope>
</reference>
<keyword evidence="5" id="KW-1185">Reference proteome</keyword>
<protein>
    <recommendedName>
        <fullName evidence="6">DNA/RNA non-specific endonuclease domain-containing protein</fullName>
    </recommendedName>
</protein>
<dbReference type="InterPro" id="IPR001604">
    <property type="entry name" value="Endo_G_ENPP1-like_dom"/>
</dbReference>
<dbReference type="AlphaFoldDB" id="A0AAR2LTE4"/>
<dbReference type="InterPro" id="IPR044925">
    <property type="entry name" value="His-Me_finger_sf"/>
</dbReference>
<dbReference type="InterPro" id="IPR039015">
    <property type="entry name" value="ENDOD1"/>
</dbReference>
<feature type="domain" description="ENPP1-3/EXOG-like endonuclease/phosphodiesterase" evidence="2">
    <location>
        <begin position="68"/>
        <end position="246"/>
    </location>
</feature>
<evidence type="ECO:0000259" key="2">
    <source>
        <dbReference type="SMART" id="SM00477"/>
    </source>
</evidence>
<organism evidence="4 5">
    <name type="scientific">Pygocentrus nattereri</name>
    <name type="common">Red-bellied piranha</name>
    <dbReference type="NCBI Taxonomy" id="42514"/>
    <lineage>
        <taxon>Eukaryota</taxon>
        <taxon>Metazoa</taxon>
        <taxon>Chordata</taxon>
        <taxon>Craniata</taxon>
        <taxon>Vertebrata</taxon>
        <taxon>Euteleostomi</taxon>
        <taxon>Actinopterygii</taxon>
        <taxon>Neopterygii</taxon>
        <taxon>Teleostei</taxon>
        <taxon>Ostariophysi</taxon>
        <taxon>Characiformes</taxon>
        <taxon>Characoidei</taxon>
        <taxon>Pygocentrus</taxon>
    </lineage>
</organism>
<dbReference type="SMART" id="SM00477">
    <property type="entry name" value="NUC"/>
    <property type="match status" value="1"/>
</dbReference>
<dbReference type="Gene3D" id="3.40.570.10">
    <property type="entry name" value="Extracellular Endonuclease, subunit A"/>
    <property type="match status" value="1"/>
</dbReference>
<evidence type="ECO:0000256" key="1">
    <source>
        <dbReference type="SAM" id="SignalP"/>
    </source>
</evidence>
<keyword evidence="1" id="KW-0732">Signal</keyword>
<dbReference type="GO" id="GO:0046872">
    <property type="term" value="F:metal ion binding"/>
    <property type="evidence" value="ECO:0007669"/>
    <property type="project" value="InterPro"/>
</dbReference>
<dbReference type="GO" id="GO:0016787">
    <property type="term" value="F:hydrolase activity"/>
    <property type="evidence" value="ECO:0007669"/>
    <property type="project" value="InterPro"/>
</dbReference>